<gene>
    <name evidence="2" type="ORF">CO661_27225</name>
</gene>
<sequence>MIDVLEDINPLPNQSGQGKLPPCLDRALESERLMPEAGHPTYINSRGVPYRAELLEENGRSRVRIYPVTG</sequence>
<feature type="region of interest" description="Disordered" evidence="1">
    <location>
        <begin position="1"/>
        <end position="21"/>
    </location>
</feature>
<evidence type="ECO:0000256" key="1">
    <source>
        <dbReference type="SAM" id="MobiDB-lite"/>
    </source>
</evidence>
<dbReference type="Proteomes" id="UP000220353">
    <property type="component" value="Unassembled WGS sequence"/>
</dbReference>
<organism evidence="2 3">
    <name type="scientific">Rhizobium fredii</name>
    <name type="common">Sinorhizobium fredii</name>
    <dbReference type="NCBI Taxonomy" id="380"/>
    <lineage>
        <taxon>Bacteria</taxon>
        <taxon>Pseudomonadati</taxon>
        <taxon>Pseudomonadota</taxon>
        <taxon>Alphaproteobacteria</taxon>
        <taxon>Hyphomicrobiales</taxon>
        <taxon>Rhizobiaceae</taxon>
        <taxon>Sinorhizobium/Ensifer group</taxon>
        <taxon>Sinorhizobium</taxon>
    </lineage>
</organism>
<proteinExistence type="predicted"/>
<protein>
    <submittedName>
        <fullName evidence="2">Uncharacterized protein</fullName>
    </submittedName>
</protein>
<dbReference type="EMBL" id="NWTC01000028">
    <property type="protein sequence ID" value="PDT44779.1"/>
    <property type="molecule type" value="Genomic_DNA"/>
</dbReference>
<name>A0A2A6LRL7_RHIFR</name>
<evidence type="ECO:0000313" key="2">
    <source>
        <dbReference type="EMBL" id="PDT44779.1"/>
    </source>
</evidence>
<accession>A0A2A6LRL7</accession>
<reference evidence="2 3" key="1">
    <citation type="submission" date="2017-09" db="EMBL/GenBank/DDBJ databases">
        <title>Comparative genomics of rhizobia isolated from Phaseolus vulgaris in China.</title>
        <authorList>
            <person name="Tong W."/>
        </authorList>
    </citation>
    <scope>NUCLEOTIDE SEQUENCE [LARGE SCALE GENOMIC DNA]</scope>
    <source>
        <strain evidence="2 3">PCH1</strain>
    </source>
</reference>
<evidence type="ECO:0000313" key="3">
    <source>
        <dbReference type="Proteomes" id="UP000220353"/>
    </source>
</evidence>
<dbReference type="AlphaFoldDB" id="A0A2A6LRL7"/>
<comment type="caution">
    <text evidence="2">The sequence shown here is derived from an EMBL/GenBank/DDBJ whole genome shotgun (WGS) entry which is preliminary data.</text>
</comment>